<feature type="transmembrane region" description="Helical" evidence="1">
    <location>
        <begin position="91"/>
        <end position="109"/>
    </location>
</feature>
<feature type="transmembrane region" description="Helical" evidence="1">
    <location>
        <begin position="116"/>
        <end position="132"/>
    </location>
</feature>
<sequence length="193" mass="21826">MLSLFALGMLLGFKAKYSDTIPSNGIIGNVWCVISDITTRLGIWILLATIIAVWSRNPRIGALKVFVFFVGMLLIYYIFSMWLFGFFPTYYFIRWGLIALASPIGAYIVWFSRGNGWIAALCAALPISLLVSEGYPFFYMFVITLGFDILAVIILFLVLKMNKKQWLRVITSVLLIEFILIKSNALSYIFGGL</sequence>
<keyword evidence="2" id="KW-0808">Transferase</keyword>
<feature type="transmembrane region" description="Helical" evidence="1">
    <location>
        <begin position="65"/>
        <end position="85"/>
    </location>
</feature>
<dbReference type="InterPro" id="IPR045393">
    <property type="entry name" value="DUF6518"/>
</dbReference>
<dbReference type="RefSeq" id="WP_053603531.1">
    <property type="nucleotide sequence ID" value="NZ_JAFDST010000001.1"/>
</dbReference>
<dbReference type="EMBL" id="JAFDST010000001">
    <property type="protein sequence ID" value="MBP1080858.1"/>
    <property type="molecule type" value="Genomic_DNA"/>
</dbReference>
<evidence type="ECO:0000256" key="1">
    <source>
        <dbReference type="SAM" id="Phobius"/>
    </source>
</evidence>
<protein>
    <submittedName>
        <fullName evidence="2">Signal transduction histidine kinase</fullName>
    </submittedName>
</protein>
<name>A0ABS4CTP9_9BACI</name>
<organism evidence="2 3">
    <name type="scientific">Bacillus capparidis</name>
    <dbReference type="NCBI Taxonomy" id="1840411"/>
    <lineage>
        <taxon>Bacteria</taxon>
        <taxon>Bacillati</taxon>
        <taxon>Bacillota</taxon>
        <taxon>Bacilli</taxon>
        <taxon>Bacillales</taxon>
        <taxon>Bacillaceae</taxon>
        <taxon>Bacillus</taxon>
    </lineage>
</organism>
<dbReference type="Proteomes" id="UP000674416">
    <property type="component" value="Unassembled WGS sequence"/>
</dbReference>
<reference evidence="2 3" key="1">
    <citation type="submission" date="2021-01" db="EMBL/GenBank/DDBJ databases">
        <title>Genomic Encyclopedia of Type Strains, Phase IV (KMG-IV): sequencing the most valuable type-strain genomes for metagenomic binning, comparative biology and taxonomic classification.</title>
        <authorList>
            <person name="Goeker M."/>
        </authorList>
    </citation>
    <scope>NUCLEOTIDE SEQUENCE [LARGE SCALE GENOMIC DNA]</scope>
    <source>
        <strain evidence="2 3">DSM 103394</strain>
    </source>
</reference>
<keyword evidence="2" id="KW-0418">Kinase</keyword>
<evidence type="ECO:0000313" key="3">
    <source>
        <dbReference type="Proteomes" id="UP000674416"/>
    </source>
</evidence>
<dbReference type="Pfam" id="PF20128">
    <property type="entry name" value="DUF6518"/>
    <property type="match status" value="1"/>
</dbReference>
<proteinExistence type="predicted"/>
<feature type="transmembrane region" description="Helical" evidence="1">
    <location>
        <begin position="138"/>
        <end position="159"/>
    </location>
</feature>
<accession>A0ABS4CTP9</accession>
<evidence type="ECO:0000313" key="2">
    <source>
        <dbReference type="EMBL" id="MBP1080858.1"/>
    </source>
</evidence>
<dbReference type="GO" id="GO:0016301">
    <property type="term" value="F:kinase activity"/>
    <property type="evidence" value="ECO:0007669"/>
    <property type="project" value="UniProtKB-KW"/>
</dbReference>
<keyword evidence="3" id="KW-1185">Reference proteome</keyword>
<comment type="caution">
    <text evidence="2">The sequence shown here is derived from an EMBL/GenBank/DDBJ whole genome shotgun (WGS) entry which is preliminary data.</text>
</comment>
<keyword evidence="1" id="KW-0812">Transmembrane</keyword>
<feature type="transmembrane region" description="Helical" evidence="1">
    <location>
        <begin position="28"/>
        <end position="53"/>
    </location>
</feature>
<feature type="transmembrane region" description="Helical" evidence="1">
    <location>
        <begin position="166"/>
        <end position="190"/>
    </location>
</feature>
<keyword evidence="1" id="KW-0472">Membrane</keyword>
<gene>
    <name evidence="2" type="ORF">JOC74_001346</name>
</gene>
<keyword evidence="1" id="KW-1133">Transmembrane helix</keyword>